<sequence>MGPTVNMKYLEDYADTLPLELQRNFSLIRELDAASQLVSFTSRVRELDPERRNDWLRQLLSSFETTVKHGEEKLALATQTYDMVDRHIRRLDDDLQRFEEEQLVSPRIPGSTVSTSMTGGGNVRKRARKEHVAAGGGGGEKGRTTGQSSSRAGAGGAQKQRGSGGRGGASGAGAASSQRGAAIAASRDRAHQL</sequence>
<dbReference type="Pfam" id="PF12998">
    <property type="entry name" value="ING"/>
    <property type="match status" value="1"/>
</dbReference>
<dbReference type="GO" id="GO:0006325">
    <property type="term" value="P:chromatin organization"/>
    <property type="evidence" value="ECO:0007669"/>
    <property type="project" value="UniProtKB-KW"/>
</dbReference>
<evidence type="ECO:0000313" key="4">
    <source>
        <dbReference type="EMBL" id="RKP25396.1"/>
    </source>
</evidence>
<accession>A0A4P9YZ54</accession>
<gene>
    <name evidence="4" type="ORF">SYNPS1DRAFT_22632</name>
</gene>
<dbReference type="EMBL" id="KZ989762">
    <property type="protein sequence ID" value="RKP25396.1"/>
    <property type="molecule type" value="Genomic_DNA"/>
</dbReference>
<dbReference type="GO" id="GO:0005634">
    <property type="term" value="C:nucleus"/>
    <property type="evidence" value="ECO:0007669"/>
    <property type="project" value="TreeGrafter"/>
</dbReference>
<proteinExistence type="predicted"/>
<reference evidence="5" key="1">
    <citation type="journal article" date="2018" name="Nat. Microbiol.">
        <title>Leveraging single-cell genomics to expand the fungal tree of life.</title>
        <authorList>
            <person name="Ahrendt S.R."/>
            <person name="Quandt C.A."/>
            <person name="Ciobanu D."/>
            <person name="Clum A."/>
            <person name="Salamov A."/>
            <person name="Andreopoulos B."/>
            <person name="Cheng J.F."/>
            <person name="Woyke T."/>
            <person name="Pelin A."/>
            <person name="Henrissat B."/>
            <person name="Reynolds N.K."/>
            <person name="Benny G.L."/>
            <person name="Smith M.E."/>
            <person name="James T.Y."/>
            <person name="Grigoriev I.V."/>
        </authorList>
    </citation>
    <scope>NUCLEOTIDE SEQUENCE [LARGE SCALE GENOMIC DNA]</scope>
    <source>
        <strain evidence="5">Benny S71-1</strain>
    </source>
</reference>
<dbReference type="SMART" id="SM01408">
    <property type="entry name" value="ING"/>
    <property type="match status" value="1"/>
</dbReference>
<feature type="compositionally biased region" description="Low complexity" evidence="2">
    <location>
        <begin position="172"/>
        <end position="185"/>
    </location>
</feature>
<dbReference type="Gene3D" id="6.10.140.1740">
    <property type="match status" value="1"/>
</dbReference>
<feature type="compositionally biased region" description="Low complexity" evidence="2">
    <location>
        <begin position="144"/>
        <end position="161"/>
    </location>
</feature>
<dbReference type="OrthoDB" id="5411773at2759"/>
<feature type="domain" description="Inhibitor of growth protein N-terminal histone-binding" evidence="3">
    <location>
        <begin position="9"/>
        <end position="98"/>
    </location>
</feature>
<protein>
    <submittedName>
        <fullName evidence="4">Inhibitor of growth proteins N-terminal histone-binding-domain-containing protein</fullName>
    </submittedName>
</protein>
<organism evidence="4 5">
    <name type="scientific">Syncephalis pseudoplumigaleata</name>
    <dbReference type="NCBI Taxonomy" id="1712513"/>
    <lineage>
        <taxon>Eukaryota</taxon>
        <taxon>Fungi</taxon>
        <taxon>Fungi incertae sedis</taxon>
        <taxon>Zoopagomycota</taxon>
        <taxon>Zoopagomycotina</taxon>
        <taxon>Zoopagomycetes</taxon>
        <taxon>Zoopagales</taxon>
        <taxon>Piptocephalidaceae</taxon>
        <taxon>Syncephalis</taxon>
    </lineage>
</organism>
<keyword evidence="5" id="KW-1185">Reference proteome</keyword>
<feature type="compositionally biased region" description="Gly residues" evidence="2">
    <location>
        <begin position="162"/>
        <end position="171"/>
    </location>
</feature>
<dbReference type="CDD" id="cd16859">
    <property type="entry name" value="ING_ING4_5"/>
    <property type="match status" value="1"/>
</dbReference>
<dbReference type="AlphaFoldDB" id="A0A4P9YZ54"/>
<feature type="region of interest" description="Disordered" evidence="2">
    <location>
        <begin position="108"/>
        <end position="193"/>
    </location>
</feature>
<evidence type="ECO:0000256" key="1">
    <source>
        <dbReference type="ARBA" id="ARBA00022853"/>
    </source>
</evidence>
<dbReference type="GO" id="GO:0006355">
    <property type="term" value="P:regulation of DNA-templated transcription"/>
    <property type="evidence" value="ECO:0007669"/>
    <property type="project" value="TreeGrafter"/>
</dbReference>
<dbReference type="InterPro" id="IPR028651">
    <property type="entry name" value="ING_fam"/>
</dbReference>
<dbReference type="PANTHER" id="PTHR10333:SF42">
    <property type="entry name" value="INHIBITOR OF GROWTH PROTEIN 5"/>
    <property type="match status" value="1"/>
</dbReference>
<evidence type="ECO:0000313" key="5">
    <source>
        <dbReference type="Proteomes" id="UP000278143"/>
    </source>
</evidence>
<dbReference type="Proteomes" id="UP000278143">
    <property type="component" value="Unassembled WGS sequence"/>
</dbReference>
<name>A0A4P9YZ54_9FUNG</name>
<dbReference type="InterPro" id="IPR024610">
    <property type="entry name" value="ING_N_histone-binding"/>
</dbReference>
<evidence type="ECO:0000256" key="2">
    <source>
        <dbReference type="SAM" id="MobiDB-lite"/>
    </source>
</evidence>
<evidence type="ECO:0000259" key="3">
    <source>
        <dbReference type="SMART" id="SM01408"/>
    </source>
</evidence>
<dbReference type="PANTHER" id="PTHR10333">
    <property type="entry name" value="INHIBITOR OF GROWTH PROTEIN"/>
    <property type="match status" value="1"/>
</dbReference>
<keyword evidence="1" id="KW-0156">Chromatin regulator</keyword>